<dbReference type="AlphaFoldDB" id="A0A6P2DKG6"/>
<dbReference type="KEGG" id="gms:SOIL9_80170"/>
<protein>
    <submittedName>
        <fullName evidence="1">Uncharacterized protein</fullName>
    </submittedName>
</protein>
<reference evidence="1 2" key="1">
    <citation type="submission" date="2019-05" db="EMBL/GenBank/DDBJ databases">
        <authorList>
            <consortium name="Science for Life Laboratories"/>
        </authorList>
    </citation>
    <scope>NUCLEOTIDE SEQUENCE [LARGE SCALE GENOMIC DNA]</scope>
    <source>
        <strain evidence="1">Soil9</strain>
    </source>
</reference>
<name>A0A6P2DKG6_9BACT</name>
<dbReference type="EMBL" id="LR593886">
    <property type="protein sequence ID" value="VTS00936.1"/>
    <property type="molecule type" value="Genomic_DNA"/>
</dbReference>
<proteinExistence type="predicted"/>
<evidence type="ECO:0000313" key="2">
    <source>
        <dbReference type="Proteomes" id="UP000464178"/>
    </source>
</evidence>
<sequence>MELAGSTLVARPGDGAGLRRWAERTLGESQLSSEKLVALLLPMVRRAVRTERGPHALVGWLRRARAPREDWQAEPTVQVLTEDLVRALAAPLGSPDDTLDDA</sequence>
<organism evidence="1 2">
    <name type="scientific">Gemmata massiliana</name>
    <dbReference type="NCBI Taxonomy" id="1210884"/>
    <lineage>
        <taxon>Bacteria</taxon>
        <taxon>Pseudomonadati</taxon>
        <taxon>Planctomycetota</taxon>
        <taxon>Planctomycetia</taxon>
        <taxon>Gemmatales</taxon>
        <taxon>Gemmataceae</taxon>
        <taxon>Gemmata</taxon>
    </lineage>
</organism>
<gene>
    <name evidence="1" type="ORF">SOIL9_80170</name>
</gene>
<dbReference type="RefSeq" id="WP_162672313.1">
    <property type="nucleotide sequence ID" value="NZ_LR593886.1"/>
</dbReference>
<evidence type="ECO:0000313" key="1">
    <source>
        <dbReference type="EMBL" id="VTS00936.1"/>
    </source>
</evidence>
<dbReference type="Proteomes" id="UP000464178">
    <property type="component" value="Chromosome"/>
</dbReference>
<keyword evidence="2" id="KW-1185">Reference proteome</keyword>
<accession>A0A6P2DKG6</accession>